<feature type="transmembrane region" description="Helical" evidence="1">
    <location>
        <begin position="513"/>
        <end position="534"/>
    </location>
</feature>
<feature type="transmembrane region" description="Helical" evidence="1">
    <location>
        <begin position="546"/>
        <end position="565"/>
    </location>
</feature>
<feature type="transmembrane region" description="Helical" evidence="1">
    <location>
        <begin position="629"/>
        <end position="648"/>
    </location>
</feature>
<dbReference type="SUPFAM" id="SSF50998">
    <property type="entry name" value="Quinoprotein alcohol dehydrogenase-like"/>
    <property type="match status" value="1"/>
</dbReference>
<keyword evidence="1" id="KW-0472">Membrane</keyword>
<organism evidence="3 4">
    <name type="scientific">Novipirellula artificiosorum</name>
    <dbReference type="NCBI Taxonomy" id="2528016"/>
    <lineage>
        <taxon>Bacteria</taxon>
        <taxon>Pseudomonadati</taxon>
        <taxon>Planctomycetota</taxon>
        <taxon>Planctomycetia</taxon>
        <taxon>Pirellulales</taxon>
        <taxon>Pirellulaceae</taxon>
        <taxon>Novipirellula</taxon>
    </lineage>
</organism>
<accession>A0A5C6DH10</accession>
<evidence type="ECO:0000313" key="4">
    <source>
        <dbReference type="Proteomes" id="UP000319143"/>
    </source>
</evidence>
<gene>
    <name evidence="3" type="ORF">Poly41_44730</name>
</gene>
<keyword evidence="1" id="KW-0812">Transmembrane</keyword>
<keyword evidence="1" id="KW-1133">Transmembrane helix</keyword>
<dbReference type="PANTHER" id="PTHR34512">
    <property type="entry name" value="CELL SURFACE PROTEIN"/>
    <property type="match status" value="1"/>
</dbReference>
<sequence>MLKEKLSREMLVFKMCRVHAYRLLIFAAHCILPIILSGQEPATHDNPFLDADVVDTGWPHIRGPNYDGISSETRLADSWPDDGPPVLWVTELGQGYSSWVVKDNRAYTQYQSLAGQFVICLDASDGQPIWRYRYDWPFEATGLYPGPRSTPTIANNRIYFSTPLGAVGCLNEYGKLIWQQELKTKFDGKGTDFGYACSPTVFDGKVIMPVGGAGACMVALDAADGSILWASGDASASYTPALPITVDGHRQVIGYLENDLAAFDLGTGRELWRQHLSNGYDEHAAWPIFREPYLWTSAPFQAGSQLLRLSGGQNASFERVWDSLVMSNDVSSSVLVDEHLYGFDLAEAQSKAHRPSRGAFRSITWLSGKTSWSNGDAKLRRSTDYEENKRRQTIGQASLIAADGKLIVLNDLGDLILAKIDSDKYVELARTPAIKGDICWTSPALDRGRLFLRNHTRAVCIYIGEPALMATVARGEPLSVSDLPQSSVVDLASLLGVEPDYSMDPPTYRWLRIWFLSSLAILGSAGLFVCLIWRCKRSLSSHRIRWWFWATAMVLGLIVGSVASLASRDFVFTWPVTLFFAFQIAVYQSAMRRRKEPTTRLKKWQDRIVAILFLAVCFAYYYACRRLSLVTEWVFLCGFAASCPILLFSRVMTTRNRPVFLLAEFSLTLFAFAAFYGSAVVLLGLKYNLSDF</sequence>
<dbReference type="Pfam" id="PF13360">
    <property type="entry name" value="PQQ_2"/>
    <property type="match status" value="1"/>
</dbReference>
<feature type="domain" description="Pyrrolo-quinoline quinone repeat" evidence="2">
    <location>
        <begin position="118"/>
        <end position="304"/>
    </location>
</feature>
<protein>
    <submittedName>
        <fullName evidence="3">Outer membrane biogenesis protein BamB</fullName>
    </submittedName>
</protein>
<dbReference type="InterPro" id="IPR002372">
    <property type="entry name" value="PQQ_rpt_dom"/>
</dbReference>
<reference evidence="3 4" key="1">
    <citation type="submission" date="2019-02" db="EMBL/GenBank/DDBJ databases">
        <title>Deep-cultivation of Planctomycetes and their phenomic and genomic characterization uncovers novel biology.</title>
        <authorList>
            <person name="Wiegand S."/>
            <person name="Jogler M."/>
            <person name="Boedeker C."/>
            <person name="Pinto D."/>
            <person name="Vollmers J."/>
            <person name="Rivas-Marin E."/>
            <person name="Kohn T."/>
            <person name="Peeters S.H."/>
            <person name="Heuer A."/>
            <person name="Rast P."/>
            <person name="Oberbeckmann S."/>
            <person name="Bunk B."/>
            <person name="Jeske O."/>
            <person name="Meyerdierks A."/>
            <person name="Storesund J.E."/>
            <person name="Kallscheuer N."/>
            <person name="Luecker S."/>
            <person name="Lage O.M."/>
            <person name="Pohl T."/>
            <person name="Merkel B.J."/>
            <person name="Hornburger P."/>
            <person name="Mueller R.-W."/>
            <person name="Bruemmer F."/>
            <person name="Labrenz M."/>
            <person name="Spormann A.M."/>
            <person name="Op Den Camp H."/>
            <person name="Overmann J."/>
            <person name="Amann R."/>
            <person name="Jetten M.S.M."/>
            <person name="Mascher T."/>
            <person name="Medema M.H."/>
            <person name="Devos D.P."/>
            <person name="Kaster A.-K."/>
            <person name="Ovreas L."/>
            <person name="Rohde M."/>
            <person name="Galperin M.Y."/>
            <person name="Jogler C."/>
        </authorList>
    </citation>
    <scope>NUCLEOTIDE SEQUENCE [LARGE SCALE GENOMIC DNA]</scope>
    <source>
        <strain evidence="3 4">Poly41</strain>
    </source>
</reference>
<evidence type="ECO:0000259" key="2">
    <source>
        <dbReference type="Pfam" id="PF13360"/>
    </source>
</evidence>
<proteinExistence type="predicted"/>
<comment type="caution">
    <text evidence="3">The sequence shown here is derived from an EMBL/GenBank/DDBJ whole genome shotgun (WGS) entry which is preliminary data.</text>
</comment>
<dbReference type="Proteomes" id="UP000319143">
    <property type="component" value="Unassembled WGS sequence"/>
</dbReference>
<feature type="transmembrane region" description="Helical" evidence="1">
    <location>
        <begin position="608"/>
        <end position="623"/>
    </location>
</feature>
<dbReference type="Gene3D" id="2.130.10.10">
    <property type="entry name" value="YVTN repeat-like/Quinoprotein amine dehydrogenase"/>
    <property type="match status" value="1"/>
</dbReference>
<dbReference type="EMBL" id="SJPV01000008">
    <property type="protein sequence ID" value="TWU34326.1"/>
    <property type="molecule type" value="Genomic_DNA"/>
</dbReference>
<evidence type="ECO:0000313" key="3">
    <source>
        <dbReference type="EMBL" id="TWU34326.1"/>
    </source>
</evidence>
<dbReference type="PANTHER" id="PTHR34512:SF30">
    <property type="entry name" value="OUTER MEMBRANE PROTEIN ASSEMBLY FACTOR BAMB"/>
    <property type="match status" value="1"/>
</dbReference>
<feature type="transmembrane region" description="Helical" evidence="1">
    <location>
        <begin position="571"/>
        <end position="587"/>
    </location>
</feature>
<dbReference type="InterPro" id="IPR015943">
    <property type="entry name" value="WD40/YVTN_repeat-like_dom_sf"/>
</dbReference>
<dbReference type="InterPro" id="IPR011047">
    <property type="entry name" value="Quinoprotein_ADH-like_sf"/>
</dbReference>
<dbReference type="AlphaFoldDB" id="A0A5C6DH10"/>
<evidence type="ECO:0000256" key="1">
    <source>
        <dbReference type="SAM" id="Phobius"/>
    </source>
</evidence>
<feature type="transmembrane region" description="Helical" evidence="1">
    <location>
        <begin position="660"/>
        <end position="685"/>
    </location>
</feature>
<keyword evidence="4" id="KW-1185">Reference proteome</keyword>
<name>A0A5C6DH10_9BACT</name>